<proteinExistence type="predicted"/>
<accession>A0A8B6GX01</accession>
<protein>
    <submittedName>
        <fullName evidence="1">Uncharacterized protein</fullName>
    </submittedName>
</protein>
<comment type="caution">
    <text evidence="1">The sequence shown here is derived from an EMBL/GenBank/DDBJ whole genome shotgun (WGS) entry which is preliminary data.</text>
</comment>
<name>A0A8B6GX01_MYTGA</name>
<gene>
    <name evidence="1" type="ORF">MGAL_10B034175</name>
</gene>
<dbReference type="EMBL" id="UYJE01009101">
    <property type="protein sequence ID" value="VDI70034.1"/>
    <property type="molecule type" value="Genomic_DNA"/>
</dbReference>
<keyword evidence="2" id="KW-1185">Reference proteome</keyword>
<sequence>MGKNLRSTINKYWTSELQESADTKSSLRFLNTTILEIGIVPPVWEFASESLLVVRKSMIKAGNLTGTDLVQADKYKFSQYKMHIKDYKLCGEKRERFMSKIQIKGCNEIQPCTDNYMQDLCKPCRAGMEQPDLISSTGNINKSSCFQPTTKCLARDITYSRTEKDVFCSSLKWCKCDTKKCYFGDPCLCDNKKPCAVGHTMNEKGVCSPCPKGTFKNVTGCGPCRQLNSVDSIHEKNSQSLQTEQYMNVKPQQQLSTETTFVGTQQDKPQDGRQDARHNHLSLLQNNHVNTIEIQTGDSYLNNKYLQSYSTDEGPSELISGVSHFKDLDNVRCDGSIEDQIDNLKLQVFSGGNKTNPLSDRRTLRRIPTESEDENSVATVPMYYVENKDVNCNNVLSNRDIKSGNTYVNEHFGCAYNQTRMQSYIQQGSSEEYVNNSYASGYKTSTLNYTKANNDPMSGSFITMHSPVFDSLATEELPSSIETYTFNINGNNGF</sequence>
<dbReference type="AlphaFoldDB" id="A0A8B6GX01"/>
<evidence type="ECO:0000313" key="2">
    <source>
        <dbReference type="Proteomes" id="UP000596742"/>
    </source>
</evidence>
<reference evidence="1" key="1">
    <citation type="submission" date="2018-11" db="EMBL/GenBank/DDBJ databases">
        <authorList>
            <person name="Alioto T."/>
            <person name="Alioto T."/>
        </authorList>
    </citation>
    <scope>NUCLEOTIDE SEQUENCE</scope>
</reference>
<evidence type="ECO:0000313" key="1">
    <source>
        <dbReference type="EMBL" id="VDI70034.1"/>
    </source>
</evidence>
<organism evidence="1 2">
    <name type="scientific">Mytilus galloprovincialis</name>
    <name type="common">Mediterranean mussel</name>
    <dbReference type="NCBI Taxonomy" id="29158"/>
    <lineage>
        <taxon>Eukaryota</taxon>
        <taxon>Metazoa</taxon>
        <taxon>Spiralia</taxon>
        <taxon>Lophotrochozoa</taxon>
        <taxon>Mollusca</taxon>
        <taxon>Bivalvia</taxon>
        <taxon>Autobranchia</taxon>
        <taxon>Pteriomorphia</taxon>
        <taxon>Mytilida</taxon>
        <taxon>Mytiloidea</taxon>
        <taxon>Mytilidae</taxon>
        <taxon>Mytilinae</taxon>
        <taxon>Mytilus</taxon>
    </lineage>
</organism>
<dbReference type="Proteomes" id="UP000596742">
    <property type="component" value="Unassembled WGS sequence"/>
</dbReference>
<dbReference type="OrthoDB" id="6161351at2759"/>